<dbReference type="Proteomes" id="UP000234681">
    <property type="component" value="Chromosome 15"/>
</dbReference>
<protein>
    <submittedName>
        <fullName evidence="1">RCG61290</fullName>
    </submittedName>
</protein>
<dbReference type="EMBL" id="CH474040">
    <property type="protein sequence ID" value="EDL88291.1"/>
    <property type="molecule type" value="Genomic_DNA"/>
</dbReference>
<accession>A6KDY6</accession>
<organism evidence="1 2">
    <name type="scientific">Rattus norvegicus</name>
    <name type="common">Rat</name>
    <dbReference type="NCBI Taxonomy" id="10116"/>
    <lineage>
        <taxon>Eukaryota</taxon>
        <taxon>Metazoa</taxon>
        <taxon>Chordata</taxon>
        <taxon>Craniata</taxon>
        <taxon>Vertebrata</taxon>
        <taxon>Euteleostomi</taxon>
        <taxon>Mammalia</taxon>
        <taxon>Eutheria</taxon>
        <taxon>Euarchontoglires</taxon>
        <taxon>Glires</taxon>
        <taxon>Rodentia</taxon>
        <taxon>Myomorpha</taxon>
        <taxon>Muroidea</taxon>
        <taxon>Muridae</taxon>
        <taxon>Murinae</taxon>
        <taxon>Rattus</taxon>
    </lineage>
</organism>
<name>A6KDY6_RAT</name>
<gene>
    <name evidence="1" type="ORF">rCG_61290</name>
</gene>
<dbReference type="AlphaFoldDB" id="A6KDY6"/>
<sequence>MTKWIPCWLARKGYTSFCRLEVLGKTCEIKSGILKS</sequence>
<evidence type="ECO:0000313" key="2">
    <source>
        <dbReference type="Proteomes" id="UP000234681"/>
    </source>
</evidence>
<proteinExistence type="predicted"/>
<evidence type="ECO:0000313" key="1">
    <source>
        <dbReference type="EMBL" id="EDL88291.1"/>
    </source>
</evidence>
<reference evidence="1 2" key="1">
    <citation type="submission" date="2005-07" db="EMBL/GenBank/DDBJ databases">
        <authorList>
            <person name="Mural R.J."/>
            <person name="Li P.W."/>
            <person name="Adams M.D."/>
            <person name="Amanatides P.G."/>
            <person name="Baden-Tillson H."/>
            <person name="Barnstead M."/>
            <person name="Chin S.H."/>
            <person name="Dew I."/>
            <person name="Evans C.A."/>
            <person name="Ferriera S."/>
            <person name="Flanigan M."/>
            <person name="Fosler C."/>
            <person name="Glodek A."/>
            <person name="Gu Z."/>
            <person name="Holt R.A."/>
            <person name="Jennings D."/>
            <person name="Kraft C.L."/>
            <person name="Lu F."/>
            <person name="Nguyen T."/>
            <person name="Nusskern D.R."/>
            <person name="Pfannkoch C.M."/>
            <person name="Sitter C."/>
            <person name="Sutton G.G."/>
            <person name="Venter J.C."/>
            <person name="Wang Z."/>
            <person name="Woodage T."/>
            <person name="Zheng X.H."/>
            <person name="Zhong F."/>
        </authorList>
    </citation>
    <scope>NUCLEOTIDE SEQUENCE [LARGE SCALE GENOMIC DNA]</scope>
    <source>
        <strain>BN</strain>
        <strain evidence="2">Sprague-Dawley</strain>
    </source>
</reference>